<dbReference type="InterPro" id="IPR011335">
    <property type="entry name" value="Restrct_endonuc-II-like"/>
</dbReference>
<dbReference type="EMBL" id="JAVRAA010000005">
    <property type="protein sequence ID" value="MDT0337616.1"/>
    <property type="molecule type" value="Genomic_DNA"/>
</dbReference>
<evidence type="ECO:0000256" key="5">
    <source>
        <dbReference type="ARBA" id="ARBA00023125"/>
    </source>
</evidence>
<dbReference type="SUPFAM" id="SSF47781">
    <property type="entry name" value="RuvA domain 2-like"/>
    <property type="match status" value="1"/>
</dbReference>
<evidence type="ECO:0000313" key="8">
    <source>
        <dbReference type="EMBL" id="MDT0337616.1"/>
    </source>
</evidence>
<keyword evidence="4" id="KW-0378">Hydrolase</keyword>
<name>A0AAE4G9J1_9BURK</name>
<dbReference type="GO" id="GO:1901255">
    <property type="term" value="P:nucleotide-excision repair involved in interstrand cross-link repair"/>
    <property type="evidence" value="ECO:0007669"/>
    <property type="project" value="TreeGrafter"/>
</dbReference>
<reference evidence="8" key="1">
    <citation type="submission" date="2023-02" db="EMBL/GenBank/DDBJ databases">
        <title>Description of Herbaspirillum huttiense subsp. nephrolepsisexaltata and Herbaspirillum huttiense subsp. lycopersicon.</title>
        <authorList>
            <person name="Poudel M."/>
            <person name="Sharma A."/>
            <person name="Goss E."/>
            <person name="Tapia J.H."/>
            <person name="Harmon C.M."/>
            <person name="Jones J.B."/>
        </authorList>
    </citation>
    <scope>NUCLEOTIDE SEQUENCE</scope>
    <source>
        <strain evidence="8">NC40101</strain>
    </source>
</reference>
<dbReference type="Pfam" id="PF14520">
    <property type="entry name" value="HHH_5"/>
    <property type="match status" value="1"/>
</dbReference>
<keyword evidence="5" id="KW-0238">DNA-binding</keyword>
<dbReference type="SMART" id="SM00891">
    <property type="entry name" value="ERCC4"/>
    <property type="match status" value="1"/>
</dbReference>
<evidence type="ECO:0000259" key="7">
    <source>
        <dbReference type="SMART" id="SM00891"/>
    </source>
</evidence>
<accession>A0AAE4G9J1</accession>
<evidence type="ECO:0000256" key="2">
    <source>
        <dbReference type="ARBA" id="ARBA00022759"/>
    </source>
</evidence>
<dbReference type="Pfam" id="PF02732">
    <property type="entry name" value="ERCC4"/>
    <property type="match status" value="1"/>
</dbReference>
<dbReference type="GO" id="GO:0000014">
    <property type="term" value="F:single-stranded DNA endodeoxyribonuclease activity"/>
    <property type="evidence" value="ECO:0007669"/>
    <property type="project" value="TreeGrafter"/>
</dbReference>
<keyword evidence="3" id="KW-0227">DNA damage</keyword>
<dbReference type="PANTHER" id="PTHR10150:SF0">
    <property type="entry name" value="DNA REPAIR ENDONUCLEASE XPF"/>
    <property type="match status" value="1"/>
</dbReference>
<keyword evidence="2" id="KW-0255">Endonuclease</keyword>
<organism evidence="8">
    <name type="scientific">Herbaspirillum huttiense subsp. nephrolepidis</name>
    <dbReference type="NCBI Taxonomy" id="3075126"/>
    <lineage>
        <taxon>Bacteria</taxon>
        <taxon>Pseudomonadati</taxon>
        <taxon>Pseudomonadota</taxon>
        <taxon>Betaproteobacteria</taxon>
        <taxon>Burkholderiales</taxon>
        <taxon>Oxalobacteraceae</taxon>
        <taxon>Herbaspirillum</taxon>
    </lineage>
</organism>
<evidence type="ECO:0000256" key="3">
    <source>
        <dbReference type="ARBA" id="ARBA00022763"/>
    </source>
</evidence>
<dbReference type="GO" id="GO:0000724">
    <property type="term" value="P:double-strand break repair via homologous recombination"/>
    <property type="evidence" value="ECO:0007669"/>
    <property type="project" value="TreeGrafter"/>
</dbReference>
<protein>
    <submittedName>
        <fullName evidence="8">ERCC4 domain-containing protein</fullName>
    </submittedName>
</protein>
<sequence>MVDPAVRMEHRICVDSRESRSRILPALRAIEGLSVEIQQLDAGDYLIDDSTAVERKAASDFVLSLLDGRFHSQVAKMKLSYGRPILLIEGNIYKTRSAIEPAALAAAVSYLTLEGVTVICTDSEAESALYLVALSRHLHFGLAQQPMLRPGKPKPSRDMAKFILQGLPGVGAVNSEGLIDHFGSVHAVMGASAVELATCPGIGKKTAERIVESIRWSCR</sequence>
<keyword evidence="1" id="KW-0540">Nuclease</keyword>
<dbReference type="Gene3D" id="1.10.150.20">
    <property type="entry name" value="5' to 3' exonuclease, C-terminal subdomain"/>
    <property type="match status" value="1"/>
</dbReference>
<dbReference type="RefSeq" id="WP_284078307.1">
    <property type="nucleotide sequence ID" value="NZ_JAVLSM010000007.1"/>
</dbReference>
<evidence type="ECO:0000256" key="1">
    <source>
        <dbReference type="ARBA" id="ARBA00022722"/>
    </source>
</evidence>
<comment type="caution">
    <text evidence="8">The sequence shown here is derived from an EMBL/GenBank/DDBJ whole genome shotgun (WGS) entry which is preliminary data.</text>
</comment>
<dbReference type="CDD" id="cd20075">
    <property type="entry name" value="XPF_nuclease_XPF_arch"/>
    <property type="match status" value="1"/>
</dbReference>
<proteinExistence type="predicted"/>
<keyword evidence="6" id="KW-0234">DNA repair</keyword>
<dbReference type="SUPFAM" id="SSF52980">
    <property type="entry name" value="Restriction endonuclease-like"/>
    <property type="match status" value="1"/>
</dbReference>
<dbReference type="PANTHER" id="PTHR10150">
    <property type="entry name" value="DNA REPAIR ENDONUCLEASE XPF"/>
    <property type="match status" value="1"/>
</dbReference>
<dbReference type="Gene3D" id="3.40.50.10130">
    <property type="match status" value="1"/>
</dbReference>
<dbReference type="AlphaFoldDB" id="A0AAE4G9J1"/>
<dbReference type="GO" id="GO:0003697">
    <property type="term" value="F:single-stranded DNA binding"/>
    <property type="evidence" value="ECO:0007669"/>
    <property type="project" value="TreeGrafter"/>
</dbReference>
<dbReference type="InterPro" id="IPR006166">
    <property type="entry name" value="ERCC4_domain"/>
</dbReference>
<dbReference type="GO" id="GO:0003684">
    <property type="term" value="F:damaged DNA binding"/>
    <property type="evidence" value="ECO:0007669"/>
    <property type="project" value="TreeGrafter"/>
</dbReference>
<gene>
    <name evidence="8" type="ORF">RJN63_12300</name>
</gene>
<dbReference type="InterPro" id="IPR010994">
    <property type="entry name" value="RuvA_2-like"/>
</dbReference>
<evidence type="ECO:0000256" key="4">
    <source>
        <dbReference type="ARBA" id="ARBA00022801"/>
    </source>
</evidence>
<evidence type="ECO:0000256" key="6">
    <source>
        <dbReference type="ARBA" id="ARBA00023204"/>
    </source>
</evidence>
<feature type="domain" description="ERCC4" evidence="7">
    <location>
        <begin position="11"/>
        <end position="92"/>
    </location>
</feature>